<keyword evidence="4" id="KW-0343">GTPase activation</keyword>
<comment type="subcellular location">
    <subcellularLocation>
        <location evidence="1">Cytoplasm</location>
    </subcellularLocation>
</comment>
<dbReference type="EMBL" id="AB025632">
    <property type="protein sequence ID" value="BAB10266.1"/>
    <property type="molecule type" value="Genomic_DNA"/>
</dbReference>
<dbReference type="ExpressionAtlas" id="Q9FGH1">
    <property type="expression patterns" value="baseline and differential"/>
</dbReference>
<keyword evidence="5" id="KW-0963">Cytoplasm</keyword>
<evidence type="ECO:0000256" key="4">
    <source>
        <dbReference type="ARBA" id="ARBA00022468"/>
    </source>
</evidence>
<proteinExistence type="inferred from homology"/>
<reference evidence="8" key="1">
    <citation type="submission" date="1999-04" db="EMBL/GenBank/DDBJ databases">
        <title>Structural analysis of Arabidopsis thaliana chromosome 5. XI.</title>
        <authorList>
            <person name="Kaneko T."/>
            <person name="Katoh T."/>
            <person name="Asamizu E."/>
            <person name="Sato S."/>
            <person name="Nakamura Y."/>
            <person name="Kotani H."/>
            <person name="Tabata S."/>
        </authorList>
    </citation>
    <scope>NUCLEOTIDE SEQUENCE</scope>
</reference>
<evidence type="ECO:0000256" key="3">
    <source>
        <dbReference type="ARBA" id="ARBA00015817"/>
    </source>
</evidence>
<feature type="region of interest" description="Disordered" evidence="6">
    <location>
        <begin position="22"/>
        <end position="61"/>
    </location>
</feature>
<evidence type="ECO:0000256" key="1">
    <source>
        <dbReference type="ARBA" id="ARBA00004496"/>
    </source>
</evidence>
<feature type="compositionally biased region" description="Basic and acidic residues" evidence="6">
    <location>
        <begin position="22"/>
        <end position="32"/>
    </location>
</feature>
<evidence type="ECO:0000256" key="2">
    <source>
        <dbReference type="ARBA" id="ARBA00008856"/>
    </source>
</evidence>
<evidence type="ECO:0000313" key="8">
    <source>
        <dbReference type="EMBL" id="BAB10266.1"/>
    </source>
</evidence>
<dbReference type="Pfam" id="PF13890">
    <property type="entry name" value="Rab3-GTPase_cat"/>
    <property type="match status" value="1"/>
</dbReference>
<name>Q9FGH1_ARATH</name>
<sequence>MSAFKAANPDAVFEDFIRWHSPGDWESFEPKTTEPSAGPSTEGSKDEWPPRGRLSQRMSDQGNLWRKSWNDAPALPADDQKPLLDPNREGEKIVHYLETVRPHQLLEQMVCTAFRGSADTLNQTNVGNNLPDKAKTVKDLKRLCMVFENVEKLVAVAASIHRKFLDASRLAQVIFSDFYGVYAPTMGMSANDEENKSRTEMEVSRQEVSLRERQVVSNLFSPPSANQSWRKVLSMGNLLNGHEPILREIIFSTGDDVNNGIHYAAAADVAATSDRKGEEIETHRMYVSGTSNDLRVGLSVTSCD</sequence>
<dbReference type="PANTHER" id="PTHR21422">
    <property type="entry name" value="RAB3 GTPASE-ACTIVATING PROTEIN CATALYTIC SUBUNIT"/>
    <property type="match status" value="1"/>
</dbReference>
<dbReference type="GO" id="GO:0005737">
    <property type="term" value="C:cytoplasm"/>
    <property type="evidence" value="ECO:0007669"/>
    <property type="project" value="UniProtKB-SubCell"/>
</dbReference>
<reference key="2">
    <citation type="journal article" date="2000" name="Nature">
        <title>Sequence and analysis of chromosome 5 of the plant Arabidopsis thaliana.</title>
        <authorList>
            <consortium name="Kazusa DNA Research Institute"/>
            <consortium name="Cold Spring Harbor and Washington University in St Louis Sequencing Consortium"/>
            <consortium name="European Union Arabidopsis Genome Sequencing Consortium"/>
            <person name="Tabata S."/>
            <person name="Kaneko T."/>
            <person name="Nakamura Y."/>
            <person name="Kotani H."/>
            <person name="Kato T."/>
            <person name="Asamizu E."/>
            <person name="Miyajima N."/>
            <person name="Sasamoto S."/>
            <person name="Kimura T."/>
            <person name="Hosouchi T."/>
            <person name="Kawashima K."/>
            <person name="Kohara M."/>
            <person name="Matsumoto M."/>
            <person name="Matsuno A."/>
            <person name="Muraki A."/>
            <person name="Nakayama S."/>
            <person name="Nakazaki N."/>
            <person name="Naruo K."/>
            <person name="Okumura S."/>
            <person name="Shinpo S."/>
            <person name="Takeuchi C."/>
            <person name="Wada T."/>
            <person name="Watanabe A."/>
            <person name="Yamada M."/>
            <person name="Yasuda M."/>
            <person name="Sato S."/>
            <person name="de la Bastide M."/>
            <person name="Huang E."/>
            <person name="Spiegel L."/>
            <person name="Gnoj L."/>
            <person name="O'Shaughnessy A."/>
            <person name="Preston R."/>
            <person name="Habermann K."/>
            <person name="Murray J."/>
            <person name="Johnson D."/>
            <person name="Rohlfing T."/>
            <person name="Nelson J."/>
            <person name="Stoneking T."/>
            <person name="Pepin K."/>
            <person name="Spieth J."/>
            <person name="Sekhon M."/>
            <person name="Armstrong J."/>
            <person name="Becker M."/>
            <person name="Belter E."/>
            <person name="Cordum H."/>
            <person name="Cordes M."/>
            <person name="Courtney L."/>
            <person name="Courtney W."/>
            <person name="Dante M."/>
            <person name="Du H."/>
            <person name="Edwards J."/>
            <person name="Fryman J."/>
            <person name="Haakensen B."/>
            <person name="Lamar E."/>
            <person name="Latreille P."/>
            <person name="Leonard S."/>
            <person name="Meyer R."/>
            <person name="Mulvaney E."/>
            <person name="Ozersky P."/>
            <person name="Riley A."/>
            <person name="Strowmatt C."/>
            <person name="Wagner-McPherson C."/>
            <person name="Wollam A."/>
            <person name="Yoakum M."/>
            <person name="Bell M."/>
            <person name="Dedhia N."/>
            <person name="Parnell L."/>
            <person name="Shah R."/>
            <person name="Rodriguez M."/>
            <person name="See L.H."/>
            <person name="Vil D."/>
            <person name="Baker J."/>
            <person name="Kirchoff K."/>
            <person name="Toth K."/>
            <person name="King L."/>
            <person name="Bahret A."/>
            <person name="Miller B."/>
            <person name="Marra M."/>
            <person name="Martienssen R."/>
            <person name="McCombie W.R."/>
            <person name="Wilson R.K."/>
            <person name="Murphy G."/>
            <person name="Bancroft I."/>
            <person name="Volckaert G."/>
            <person name="Wambutt R."/>
            <person name="Dusterhoft A."/>
            <person name="Stiekema W."/>
            <person name="Pohl T."/>
            <person name="Entian K.D."/>
            <person name="Terryn N."/>
            <person name="Hartley N."/>
            <person name="Bent E."/>
            <person name="Johnson S."/>
            <person name="Langham S.A."/>
            <person name="McCullagh B."/>
            <person name="Robben J."/>
            <person name="Grymonprez B."/>
            <person name="Zimmermann W."/>
            <person name="Ramsperger U."/>
            <person name="Wedler H."/>
            <person name="Balke K."/>
            <person name="Wedler E."/>
            <person name="Peters S."/>
            <person name="van Staveren M."/>
            <person name="Dirkse W."/>
            <person name="Mooijman P."/>
            <person name="Lankhorst R.K."/>
            <person name="Weitzenegger T."/>
            <person name="Bothe G."/>
            <person name="Rose M."/>
            <person name="Hauf J."/>
            <person name="Berneiser S."/>
            <person name="Hempel S."/>
            <person name="Feldpausch M."/>
            <person name="Lamberth S."/>
            <person name="Villarroel R."/>
            <person name="Gielen J."/>
            <person name="Ardiles W."/>
            <person name="Bents O."/>
            <person name="Lemcke K."/>
            <person name="Kolesov G."/>
            <person name="Mayer K."/>
            <person name="Rudd S."/>
            <person name="Schoof H."/>
            <person name="Schueller C."/>
            <person name="Zaccaria P."/>
            <person name="Mewes H.W."/>
            <person name="Bevan M."/>
            <person name="Fransz P."/>
        </authorList>
    </citation>
    <scope>NUCLEOTIDE SEQUENCE [LARGE SCALE GENOMIC DNA]</scope>
    <source>
        <strain>cv. Columbia</strain>
    </source>
</reference>
<dbReference type="PANTHER" id="PTHR21422:SF9">
    <property type="entry name" value="RAB3 GTPASE-ACTIVATING PROTEIN CATALYTIC SUBUNIT"/>
    <property type="match status" value="1"/>
</dbReference>
<dbReference type="InterPro" id="IPR045700">
    <property type="entry name" value="Rab3GAP1"/>
</dbReference>
<accession>Q9FGH1</accession>
<dbReference type="AlphaFoldDB" id="Q9FGH1"/>
<feature type="compositionally biased region" description="Polar residues" evidence="6">
    <location>
        <begin position="33"/>
        <end position="42"/>
    </location>
</feature>
<evidence type="ECO:0000256" key="6">
    <source>
        <dbReference type="SAM" id="MobiDB-lite"/>
    </source>
</evidence>
<evidence type="ECO:0000259" key="7">
    <source>
        <dbReference type="Pfam" id="PF13890"/>
    </source>
</evidence>
<evidence type="ECO:0000256" key="5">
    <source>
        <dbReference type="ARBA" id="ARBA00022490"/>
    </source>
</evidence>
<protein>
    <recommendedName>
        <fullName evidence="3">Rab3 GTPase-activating protein catalytic subunit</fullName>
    </recommendedName>
</protein>
<organism evidence="8">
    <name type="scientific">Arabidopsis thaliana</name>
    <name type="common">Mouse-ear cress</name>
    <dbReference type="NCBI Taxonomy" id="3702"/>
    <lineage>
        <taxon>Eukaryota</taxon>
        <taxon>Viridiplantae</taxon>
        <taxon>Streptophyta</taxon>
        <taxon>Embryophyta</taxon>
        <taxon>Tracheophyta</taxon>
        <taxon>Spermatophyta</taxon>
        <taxon>Magnoliopsida</taxon>
        <taxon>eudicotyledons</taxon>
        <taxon>Gunneridae</taxon>
        <taxon>Pentapetalae</taxon>
        <taxon>rosids</taxon>
        <taxon>malvids</taxon>
        <taxon>Brassicales</taxon>
        <taxon>Brassicaceae</taxon>
        <taxon>Camelineae</taxon>
        <taxon>Arabidopsis</taxon>
    </lineage>
</organism>
<feature type="domain" description="Rab3GAP catalytic subunit conserved" evidence="7">
    <location>
        <begin position="1"/>
        <end position="98"/>
    </location>
</feature>
<dbReference type="GO" id="GO:0005096">
    <property type="term" value="F:GTPase activator activity"/>
    <property type="evidence" value="ECO:0007669"/>
    <property type="project" value="UniProtKB-KW"/>
</dbReference>
<feature type="region of interest" description="Disordered" evidence="6">
    <location>
        <begin position="67"/>
        <end position="86"/>
    </location>
</feature>
<dbReference type="InterPro" id="IPR026147">
    <property type="entry name" value="Rab3GAP1_conserved"/>
</dbReference>
<comment type="similarity">
    <text evidence="2">Belongs to the Rab3-GAP catalytic subunit family.</text>
</comment>